<proteinExistence type="predicted"/>
<evidence type="ECO:0000313" key="7">
    <source>
        <dbReference type="EMBL" id="EKE72800.1"/>
    </source>
</evidence>
<dbReference type="GO" id="GO:0009247">
    <property type="term" value="P:glycolipid biosynthetic process"/>
    <property type="evidence" value="ECO:0007669"/>
    <property type="project" value="UniProtKB-ARBA"/>
</dbReference>
<keyword evidence="8" id="KW-1185">Reference proteome</keyword>
<dbReference type="CDD" id="cd07984">
    <property type="entry name" value="LPLAT_LABLAT-like"/>
    <property type="match status" value="1"/>
</dbReference>
<accession>K2K5R7</accession>
<keyword evidence="3" id="KW-0997">Cell inner membrane</keyword>
<evidence type="ECO:0000256" key="4">
    <source>
        <dbReference type="ARBA" id="ARBA00022679"/>
    </source>
</evidence>
<evidence type="ECO:0000256" key="6">
    <source>
        <dbReference type="ARBA" id="ARBA00023315"/>
    </source>
</evidence>
<dbReference type="EMBL" id="AMRK01000003">
    <property type="protein sequence ID" value="EKE72800.1"/>
    <property type="molecule type" value="Genomic_DNA"/>
</dbReference>
<evidence type="ECO:0000256" key="2">
    <source>
        <dbReference type="ARBA" id="ARBA00022475"/>
    </source>
</evidence>
<evidence type="ECO:0000256" key="1">
    <source>
        <dbReference type="ARBA" id="ARBA00004533"/>
    </source>
</evidence>
<comment type="subcellular location">
    <subcellularLocation>
        <location evidence="1">Cell inner membrane</location>
    </subcellularLocation>
</comment>
<dbReference type="PANTHER" id="PTHR30606:SF10">
    <property type="entry name" value="PHOSPHATIDYLINOSITOL MANNOSIDE ACYLTRANSFERASE"/>
    <property type="match status" value="1"/>
</dbReference>
<dbReference type="OrthoDB" id="9801955at2"/>
<dbReference type="eggNOG" id="COG1560">
    <property type="taxonomic scope" value="Bacteria"/>
</dbReference>
<dbReference type="GO" id="GO:0016746">
    <property type="term" value="F:acyltransferase activity"/>
    <property type="evidence" value="ECO:0007669"/>
    <property type="project" value="UniProtKB-KW"/>
</dbReference>
<comment type="caution">
    <text evidence="7">The sequence shown here is derived from an EMBL/GenBank/DDBJ whole genome shotgun (WGS) entry which is preliminary data.</text>
</comment>
<dbReference type="Pfam" id="PF03279">
    <property type="entry name" value="Lip_A_acyltrans"/>
    <property type="match status" value="1"/>
</dbReference>
<dbReference type="GO" id="GO:0005886">
    <property type="term" value="C:plasma membrane"/>
    <property type="evidence" value="ECO:0007669"/>
    <property type="project" value="UniProtKB-SubCell"/>
</dbReference>
<dbReference type="InterPro" id="IPR004960">
    <property type="entry name" value="LipA_acyltrans"/>
</dbReference>
<dbReference type="PATRIC" id="fig|1208323.3.peg.1541"/>
<gene>
    <name evidence="7" type="ORF">B30_07451</name>
</gene>
<evidence type="ECO:0000313" key="8">
    <source>
        <dbReference type="Proteomes" id="UP000006762"/>
    </source>
</evidence>
<evidence type="ECO:0000256" key="3">
    <source>
        <dbReference type="ARBA" id="ARBA00022519"/>
    </source>
</evidence>
<dbReference type="Proteomes" id="UP000006762">
    <property type="component" value="Unassembled WGS sequence"/>
</dbReference>
<reference evidence="7 8" key="1">
    <citation type="submission" date="2012-09" db="EMBL/GenBank/DDBJ databases">
        <title>Celeribacter baekdonensis B30 Genome Sequencing.</title>
        <authorList>
            <person name="Wang W."/>
        </authorList>
    </citation>
    <scope>NUCLEOTIDE SEQUENCE [LARGE SCALE GENOMIC DNA]</scope>
    <source>
        <strain evidence="7 8">B30</strain>
    </source>
</reference>
<keyword evidence="4 7" id="KW-0808">Transferase</keyword>
<keyword evidence="6 7" id="KW-0012">Acyltransferase</keyword>
<dbReference type="PANTHER" id="PTHR30606">
    <property type="entry name" value="LIPID A BIOSYNTHESIS LAUROYL ACYLTRANSFERASE"/>
    <property type="match status" value="1"/>
</dbReference>
<keyword evidence="5" id="KW-0472">Membrane</keyword>
<dbReference type="STRING" id="1208323.B30_07451"/>
<dbReference type="RefSeq" id="WP_009571434.1">
    <property type="nucleotide sequence ID" value="NZ_AMRK01000003.1"/>
</dbReference>
<sequence>MKIKRADVEGSLGQYLENLLIRGVLGAALALPYQTRVRMMGWVMAHVVAPLAGYNRRVRENLAHVMPELPESEVKRLTRAVADNAGRTLIEIYSGVDFIDRMKDVTFEGPGVEIIEQARIARRPVILLTGHFGNYDVPRAALIAKGYDIGSLYNPMKNKFYNAHYVKAIGTIGQPLFPRGRKGYAKLLAHLKSGGMIGFLVDVYVHAGPILTFFGKPARTALSAAELALKYDALLVPIYGIRQPDGLTFRVQVEAPVPHGDPEMMTQALNDSLEAVTRQHMEQWFWIHRRWKPERLEDQLAEMAHAQDEAPEA</sequence>
<keyword evidence="2" id="KW-1003">Cell membrane</keyword>
<name>K2K5R7_9RHOB</name>
<dbReference type="AlphaFoldDB" id="K2K5R7"/>
<organism evidence="7 8">
    <name type="scientific">Celeribacter baekdonensis B30</name>
    <dbReference type="NCBI Taxonomy" id="1208323"/>
    <lineage>
        <taxon>Bacteria</taxon>
        <taxon>Pseudomonadati</taxon>
        <taxon>Pseudomonadota</taxon>
        <taxon>Alphaproteobacteria</taxon>
        <taxon>Rhodobacterales</taxon>
        <taxon>Roseobacteraceae</taxon>
        <taxon>Celeribacter</taxon>
    </lineage>
</organism>
<evidence type="ECO:0000256" key="5">
    <source>
        <dbReference type="ARBA" id="ARBA00023136"/>
    </source>
</evidence>
<protein>
    <submittedName>
        <fullName evidence="7">Lipid A biosynthesis acyltransferase</fullName>
    </submittedName>
</protein>